<name>A0A553SSY6_NIACI</name>
<comment type="caution">
    <text evidence="2">The sequence shown here is derived from an EMBL/GenBank/DDBJ whole genome shotgun (WGS) entry which is preliminary data.</text>
</comment>
<feature type="domain" description="HNH nuclease" evidence="1">
    <location>
        <begin position="207"/>
        <end position="259"/>
    </location>
</feature>
<organism evidence="2 3">
    <name type="scientific">Niallia circulans</name>
    <name type="common">Bacillus circulans</name>
    <dbReference type="NCBI Taxonomy" id="1397"/>
    <lineage>
        <taxon>Bacteria</taxon>
        <taxon>Bacillati</taxon>
        <taxon>Bacillota</taxon>
        <taxon>Bacilli</taxon>
        <taxon>Bacillales</taxon>
        <taxon>Bacillaceae</taxon>
        <taxon>Niallia</taxon>
    </lineage>
</organism>
<keyword evidence="2" id="KW-0378">Hydrolase</keyword>
<gene>
    <name evidence="2" type="ORF">CEQ21_03880</name>
</gene>
<dbReference type="GO" id="GO:0004519">
    <property type="term" value="F:endonuclease activity"/>
    <property type="evidence" value="ECO:0007669"/>
    <property type="project" value="UniProtKB-KW"/>
</dbReference>
<evidence type="ECO:0000313" key="3">
    <source>
        <dbReference type="Proteomes" id="UP000319837"/>
    </source>
</evidence>
<accession>A0A553SSY6</accession>
<evidence type="ECO:0000313" key="2">
    <source>
        <dbReference type="EMBL" id="TRZ40088.1"/>
    </source>
</evidence>
<dbReference type="Pfam" id="PF13391">
    <property type="entry name" value="HNH_2"/>
    <property type="match status" value="1"/>
</dbReference>
<proteinExistence type="predicted"/>
<dbReference type="InterPro" id="IPR003615">
    <property type="entry name" value="HNH_nuc"/>
</dbReference>
<keyword evidence="2" id="KW-0540">Nuclease</keyword>
<dbReference type="RefSeq" id="WP_185763497.1">
    <property type="nucleotide sequence ID" value="NZ_RIBP01000001.1"/>
</dbReference>
<dbReference type="Proteomes" id="UP000319837">
    <property type="component" value="Unassembled WGS sequence"/>
</dbReference>
<reference evidence="3" key="1">
    <citation type="submission" date="2018-10" db="EMBL/GenBank/DDBJ databases">
        <title>FDA dAtabase for Regulatory Grade micrObial Sequences (FDA-ARGOS): Supporting development and validation of Infectious Disease Dx tests.</title>
        <authorList>
            <person name="Minogue T."/>
            <person name="Wolcott M."/>
            <person name="Wasieloski L."/>
            <person name="Aguilar W."/>
            <person name="Moore D."/>
            <person name="Tallon L."/>
            <person name="Sadzewicz L."/>
            <person name="Sengamalay N."/>
            <person name="Ott S."/>
            <person name="Godinez A."/>
            <person name="Nagaraj S."/>
            <person name="Vavikolanu K."/>
            <person name="Vyas G."/>
            <person name="Nadendla S."/>
            <person name="George J."/>
            <person name="Sichtig H."/>
        </authorList>
    </citation>
    <scope>NUCLEOTIDE SEQUENCE [LARGE SCALE GENOMIC DNA]</scope>
    <source>
        <strain evidence="3">FDAARGOS_343</strain>
    </source>
</reference>
<protein>
    <submittedName>
        <fullName evidence="2">HNH endonuclease</fullName>
    </submittedName>
</protein>
<sequence length="326" mass="37580">MNTYIVMQGSKYHEVRDMGIIWSPKIAKGGSIEHSWERMKEVKKGDRIFHYVKGNIVAISIAKEDCVEATRPLILQSDLFDDEAGYLVEVEYYELDKSVNVKEKFAAISPLLPIKYSPFQDDASGNSGYLYPCNEELAIKLLELIGELNIYLIDTEQLELSMDYIKVTEHNTLIPVIAETESEVKTKIRLGQQRFKKDLMSLWGCKCALCDIELPELLKASRSKPWKDSTNEERNDPYNGILLCSNHDALYENGKIAFDGQGRLHISPEINEEDYLKYGLLTKKKIKLNQDNKVYFKWHKRNIWSKAIGTNEETESQEEEEVIEQP</sequence>
<dbReference type="AlphaFoldDB" id="A0A553SSY6"/>
<evidence type="ECO:0000259" key="1">
    <source>
        <dbReference type="Pfam" id="PF13391"/>
    </source>
</evidence>
<dbReference type="EMBL" id="RIBP01000001">
    <property type="protein sequence ID" value="TRZ40088.1"/>
    <property type="molecule type" value="Genomic_DNA"/>
</dbReference>
<keyword evidence="2" id="KW-0255">Endonuclease</keyword>